<dbReference type="AlphaFoldDB" id="A0A7X2ZS84"/>
<evidence type="ECO:0000313" key="3">
    <source>
        <dbReference type="Proteomes" id="UP000540519"/>
    </source>
</evidence>
<name>A0A7X2ZS84_9FLAO</name>
<dbReference type="EMBL" id="RCNR01000008">
    <property type="protein sequence ID" value="MUH35452.1"/>
    <property type="molecule type" value="Genomic_DNA"/>
</dbReference>
<keyword evidence="3" id="KW-1185">Reference proteome</keyword>
<comment type="caution">
    <text evidence="2">The sequence shown here is derived from an EMBL/GenBank/DDBJ whole genome shotgun (WGS) entry which is preliminary data.</text>
</comment>
<evidence type="ECO:0000256" key="1">
    <source>
        <dbReference type="SAM" id="Phobius"/>
    </source>
</evidence>
<dbReference type="Proteomes" id="UP000540519">
    <property type="component" value="Unassembled WGS sequence"/>
</dbReference>
<gene>
    <name evidence="2" type="ORF">D9O36_06340</name>
</gene>
<dbReference type="OrthoDB" id="1450292at2"/>
<proteinExistence type="predicted"/>
<sequence length="212" mass="24625">MILECPPIALIKEATSIQSFVLDVGPLLLGAVALPSILLFFWYFGVELSDQRIKAKLWLVENIVLVQRYRMLGGHLEGLGQKTSICKNCKNDKMQLWNYQQQKLLVVRCRSCKMNYTLTKEHNEYIRLILSEMDGTVTLVKTLIRFKYHELGKLLGRKLALDPSDMNSQLNPLEVFHFTAKKSDKSEEERIVNVFEGHQRRLQKRNRNIEFG</sequence>
<keyword evidence="1" id="KW-1133">Transmembrane helix</keyword>
<keyword evidence="1" id="KW-0812">Transmembrane</keyword>
<dbReference type="RefSeq" id="WP_038237280.1">
    <property type="nucleotide sequence ID" value="NZ_RCNR01000008.1"/>
</dbReference>
<reference evidence="2 3" key="1">
    <citation type="journal article" date="2019" name="Mar. Drugs">
        <title>Comparative Genomics and CAZyme Genome Repertoires of Marine Zobellia amurskyensis KMM 3526(T) and Zobellia laminariae KMM 3676(T).</title>
        <authorList>
            <person name="Chernysheva N."/>
            <person name="Bystritskaya E."/>
            <person name="Stenkova A."/>
            <person name="Golovkin I."/>
            <person name="Nedashkovskaya O."/>
            <person name="Isaeva M."/>
        </authorList>
    </citation>
    <scope>NUCLEOTIDE SEQUENCE [LARGE SCALE GENOMIC DNA]</scope>
    <source>
        <strain evidence="2 3">KMM 3526</strain>
    </source>
</reference>
<protein>
    <submittedName>
        <fullName evidence="2">Uncharacterized protein</fullName>
    </submittedName>
</protein>
<feature type="transmembrane region" description="Helical" evidence="1">
    <location>
        <begin position="27"/>
        <end position="46"/>
    </location>
</feature>
<accession>A0A7X2ZS84</accession>
<keyword evidence="1" id="KW-0472">Membrane</keyword>
<evidence type="ECO:0000313" key="2">
    <source>
        <dbReference type="EMBL" id="MUH35452.1"/>
    </source>
</evidence>
<organism evidence="2 3">
    <name type="scientific">Zobellia amurskyensis</name>
    <dbReference type="NCBI Taxonomy" id="248905"/>
    <lineage>
        <taxon>Bacteria</taxon>
        <taxon>Pseudomonadati</taxon>
        <taxon>Bacteroidota</taxon>
        <taxon>Flavobacteriia</taxon>
        <taxon>Flavobacteriales</taxon>
        <taxon>Flavobacteriaceae</taxon>
        <taxon>Zobellia</taxon>
    </lineage>
</organism>